<gene>
    <name evidence="3" type="ORF">CAAN4_H03158</name>
</gene>
<dbReference type="Proteomes" id="UP001497600">
    <property type="component" value="Chromosome H"/>
</dbReference>
<dbReference type="Pfam" id="PF02805">
    <property type="entry name" value="Ada_Zn_binding"/>
    <property type="match status" value="1"/>
</dbReference>
<dbReference type="InterPro" id="IPR035451">
    <property type="entry name" value="Ada-like_dom_sf"/>
</dbReference>
<evidence type="ECO:0000256" key="1">
    <source>
        <dbReference type="ARBA" id="ARBA00023159"/>
    </source>
</evidence>
<organism evidence="3 4">
    <name type="scientific">[Candida] anglica</name>
    <dbReference type="NCBI Taxonomy" id="148631"/>
    <lineage>
        <taxon>Eukaryota</taxon>
        <taxon>Fungi</taxon>
        <taxon>Dikarya</taxon>
        <taxon>Ascomycota</taxon>
        <taxon>Saccharomycotina</taxon>
        <taxon>Pichiomycetes</taxon>
        <taxon>Debaryomycetaceae</taxon>
        <taxon>Kurtzmaniella</taxon>
    </lineage>
</organism>
<keyword evidence="1" id="KW-0010">Activator</keyword>
<dbReference type="InterPro" id="IPR004026">
    <property type="entry name" value="Ada_DNA_repair_Zn-bd"/>
</dbReference>
<feature type="domain" description="Ada DNA repair metal-binding" evidence="2">
    <location>
        <begin position="14"/>
        <end position="77"/>
    </location>
</feature>
<accession>A0ABP0ENU4</accession>
<name>A0ABP0ENU4_9ASCO</name>
<dbReference type="EMBL" id="OZ004260">
    <property type="protein sequence ID" value="CAK7920503.1"/>
    <property type="molecule type" value="Genomic_DNA"/>
</dbReference>
<evidence type="ECO:0000259" key="2">
    <source>
        <dbReference type="Pfam" id="PF02805"/>
    </source>
</evidence>
<keyword evidence="4" id="KW-1185">Reference proteome</keyword>
<sequence length="190" mass="22327">MGKGANMFLTDDDKYQALKHRNPKAEGSFVYCVLSTGIVCRPTCSSRLALRKNIKYYQNVEEAIHDSFRPCKRCKPDVPTEWNPQNNFVIKSCNMIYEYASSKTSLDIDEIIKELKISKWYFYRTFKIYTHMTPRMFYKQCLKGTYQVANVPMIQTKRDAIKKKEIVQSICQETKEYLHDLSTDKILQCI</sequence>
<evidence type="ECO:0000313" key="4">
    <source>
        <dbReference type="Proteomes" id="UP001497600"/>
    </source>
</evidence>
<protein>
    <recommendedName>
        <fullName evidence="2">Ada DNA repair metal-binding domain-containing protein</fullName>
    </recommendedName>
</protein>
<proteinExistence type="predicted"/>
<dbReference type="Gene3D" id="1.10.10.60">
    <property type="entry name" value="Homeodomain-like"/>
    <property type="match status" value="1"/>
</dbReference>
<dbReference type="Gene3D" id="3.40.10.10">
    <property type="entry name" value="DNA Methylphosphotriester Repair Domain"/>
    <property type="match status" value="1"/>
</dbReference>
<evidence type="ECO:0000313" key="3">
    <source>
        <dbReference type="EMBL" id="CAK7920503.1"/>
    </source>
</evidence>
<dbReference type="SUPFAM" id="SSF57884">
    <property type="entry name" value="Ada DNA repair protein, N-terminal domain (N-Ada 10)"/>
    <property type="match status" value="1"/>
</dbReference>
<reference evidence="3 4" key="1">
    <citation type="submission" date="2024-01" db="EMBL/GenBank/DDBJ databases">
        <authorList>
            <consortium name="Genoscope - CEA"/>
            <person name="William W."/>
        </authorList>
    </citation>
    <scope>NUCLEOTIDE SEQUENCE [LARGE SCALE GENOMIC DNA]</scope>
    <source>
        <strain evidence="3 4">29B2s-10</strain>
    </source>
</reference>